<evidence type="ECO:0000256" key="1">
    <source>
        <dbReference type="SAM" id="MobiDB-lite"/>
    </source>
</evidence>
<evidence type="ECO:0000313" key="3">
    <source>
        <dbReference type="EMBL" id="KAF9530854.1"/>
    </source>
</evidence>
<evidence type="ECO:0000256" key="2">
    <source>
        <dbReference type="SAM" id="SignalP"/>
    </source>
</evidence>
<protein>
    <submittedName>
        <fullName evidence="3">Uncharacterized protein</fullName>
    </submittedName>
</protein>
<accession>A0A9P6JSK4</accession>
<evidence type="ECO:0000313" key="4">
    <source>
        <dbReference type="Proteomes" id="UP000807306"/>
    </source>
</evidence>
<dbReference type="AlphaFoldDB" id="A0A9P6JSK4"/>
<dbReference type="Proteomes" id="UP000807306">
    <property type="component" value="Unassembled WGS sequence"/>
</dbReference>
<proteinExistence type="predicted"/>
<reference evidence="3" key="1">
    <citation type="submission" date="2020-11" db="EMBL/GenBank/DDBJ databases">
        <authorList>
            <consortium name="DOE Joint Genome Institute"/>
            <person name="Ahrendt S."/>
            <person name="Riley R."/>
            <person name="Andreopoulos W."/>
            <person name="Labutti K."/>
            <person name="Pangilinan J."/>
            <person name="Ruiz-Duenas F.J."/>
            <person name="Barrasa J.M."/>
            <person name="Sanchez-Garcia M."/>
            <person name="Camarero S."/>
            <person name="Miyauchi S."/>
            <person name="Serrano A."/>
            <person name="Linde D."/>
            <person name="Babiker R."/>
            <person name="Drula E."/>
            <person name="Ayuso-Fernandez I."/>
            <person name="Pacheco R."/>
            <person name="Padilla G."/>
            <person name="Ferreira P."/>
            <person name="Barriuso J."/>
            <person name="Kellner H."/>
            <person name="Castanera R."/>
            <person name="Alfaro M."/>
            <person name="Ramirez L."/>
            <person name="Pisabarro A.G."/>
            <person name="Kuo A."/>
            <person name="Tritt A."/>
            <person name="Lipzen A."/>
            <person name="He G."/>
            <person name="Yan M."/>
            <person name="Ng V."/>
            <person name="Cullen D."/>
            <person name="Martin F."/>
            <person name="Rosso M.-N."/>
            <person name="Henrissat B."/>
            <person name="Hibbett D."/>
            <person name="Martinez A.T."/>
            <person name="Grigoriev I.V."/>
        </authorList>
    </citation>
    <scope>NUCLEOTIDE SEQUENCE</scope>
    <source>
        <strain evidence="3">CBS 506.95</strain>
    </source>
</reference>
<organism evidence="3 4">
    <name type="scientific">Crepidotus variabilis</name>
    <dbReference type="NCBI Taxonomy" id="179855"/>
    <lineage>
        <taxon>Eukaryota</taxon>
        <taxon>Fungi</taxon>
        <taxon>Dikarya</taxon>
        <taxon>Basidiomycota</taxon>
        <taxon>Agaricomycotina</taxon>
        <taxon>Agaricomycetes</taxon>
        <taxon>Agaricomycetidae</taxon>
        <taxon>Agaricales</taxon>
        <taxon>Agaricineae</taxon>
        <taxon>Crepidotaceae</taxon>
        <taxon>Crepidotus</taxon>
    </lineage>
</organism>
<feature type="chain" id="PRO_5040446114" evidence="2">
    <location>
        <begin position="23"/>
        <end position="118"/>
    </location>
</feature>
<feature type="compositionally biased region" description="Polar residues" evidence="1">
    <location>
        <begin position="69"/>
        <end position="92"/>
    </location>
</feature>
<keyword evidence="2" id="KW-0732">Signal</keyword>
<sequence>MQFSKTFILIASFVLFGQGVTCSPLRISQQLQARSELTELNIREIVEAYLERRLESDPDMFAVERRSDNLTGEQQNKEITNATKDSDSQSPGTPKRPKLADATKNMIAIQKATKNKKK</sequence>
<name>A0A9P6JSK4_9AGAR</name>
<comment type="caution">
    <text evidence="3">The sequence shown here is derived from an EMBL/GenBank/DDBJ whole genome shotgun (WGS) entry which is preliminary data.</text>
</comment>
<feature type="signal peptide" evidence="2">
    <location>
        <begin position="1"/>
        <end position="22"/>
    </location>
</feature>
<keyword evidence="4" id="KW-1185">Reference proteome</keyword>
<gene>
    <name evidence="3" type="ORF">CPB83DRAFT_904854</name>
</gene>
<dbReference type="EMBL" id="MU157837">
    <property type="protein sequence ID" value="KAF9530854.1"/>
    <property type="molecule type" value="Genomic_DNA"/>
</dbReference>
<feature type="region of interest" description="Disordered" evidence="1">
    <location>
        <begin position="63"/>
        <end position="104"/>
    </location>
</feature>